<feature type="signal peptide" evidence="3">
    <location>
        <begin position="1"/>
        <end position="27"/>
    </location>
</feature>
<organism evidence="4 5">
    <name type="scientific">Streptomyces cynarae</name>
    <dbReference type="NCBI Taxonomy" id="2981134"/>
    <lineage>
        <taxon>Bacteria</taxon>
        <taxon>Bacillati</taxon>
        <taxon>Actinomycetota</taxon>
        <taxon>Actinomycetes</taxon>
        <taxon>Kitasatosporales</taxon>
        <taxon>Streptomycetaceae</taxon>
        <taxon>Streptomyces</taxon>
    </lineage>
</organism>
<evidence type="ECO:0000256" key="2">
    <source>
        <dbReference type="SAM" id="Phobius"/>
    </source>
</evidence>
<name>A0ABY6E1R0_9ACTN</name>
<evidence type="ECO:0000313" key="4">
    <source>
        <dbReference type="EMBL" id="UXY20192.1"/>
    </source>
</evidence>
<feature type="chain" id="PRO_5046329610" description="DUF916 domain-containing protein" evidence="3">
    <location>
        <begin position="28"/>
        <end position="303"/>
    </location>
</feature>
<gene>
    <name evidence="4" type="ORF">N8I84_16825</name>
</gene>
<evidence type="ECO:0000256" key="3">
    <source>
        <dbReference type="SAM" id="SignalP"/>
    </source>
</evidence>
<reference evidence="4" key="1">
    <citation type="submission" date="2022-10" db="EMBL/GenBank/DDBJ databases">
        <authorList>
            <person name="Mo P."/>
        </authorList>
    </citation>
    <scope>NUCLEOTIDE SEQUENCE</scope>
    <source>
        <strain evidence="4">HUAS 13-4</strain>
    </source>
</reference>
<keyword evidence="3" id="KW-0732">Signal</keyword>
<sequence>MPYVRPASTLALAVACASPLAAAPAVADAGWSLGGAGGRPYVYAEGEPGTVLEDAVSVRNPGGRPLTVRLSGAHEARGAPGDSGPWIAFAGTTGGHRLPVRTVSVTVPARSRADVPFTVAVPAGAAPGDHAGSVVASAGGRSTAVRLRLRVVGPTLSALTVEHMAVHGGRITYELVNRGTTVLTPRLAVRADGVLGRVLDRPERTLSLDLPPGRRVRLTEPWPHHPVLDAVHVQVTVTAAGGAHASGSASARFVPWGAVAGSGAGLLAAAVTGVAVRRRRHRPPDGQTGERPRPDPESTGALR</sequence>
<accession>A0ABY6E1R0</accession>
<keyword evidence="2" id="KW-1133">Transmembrane helix</keyword>
<keyword evidence="5" id="KW-1185">Reference proteome</keyword>
<keyword evidence="2" id="KW-0472">Membrane</keyword>
<protein>
    <recommendedName>
        <fullName evidence="6">DUF916 domain-containing protein</fullName>
    </recommendedName>
</protein>
<evidence type="ECO:0008006" key="6">
    <source>
        <dbReference type="Google" id="ProtNLM"/>
    </source>
</evidence>
<dbReference type="RefSeq" id="WP_263230293.1">
    <property type="nucleotide sequence ID" value="NZ_CP106793.1"/>
</dbReference>
<evidence type="ECO:0000256" key="1">
    <source>
        <dbReference type="SAM" id="MobiDB-lite"/>
    </source>
</evidence>
<dbReference type="Proteomes" id="UP001061298">
    <property type="component" value="Chromosome"/>
</dbReference>
<keyword evidence="2" id="KW-0812">Transmembrane</keyword>
<feature type="transmembrane region" description="Helical" evidence="2">
    <location>
        <begin position="253"/>
        <end position="276"/>
    </location>
</feature>
<proteinExistence type="predicted"/>
<feature type="region of interest" description="Disordered" evidence="1">
    <location>
        <begin position="275"/>
        <end position="303"/>
    </location>
</feature>
<dbReference type="EMBL" id="CP106793">
    <property type="protein sequence ID" value="UXY20192.1"/>
    <property type="molecule type" value="Genomic_DNA"/>
</dbReference>
<dbReference type="PROSITE" id="PS51257">
    <property type="entry name" value="PROKAR_LIPOPROTEIN"/>
    <property type="match status" value="1"/>
</dbReference>
<evidence type="ECO:0000313" key="5">
    <source>
        <dbReference type="Proteomes" id="UP001061298"/>
    </source>
</evidence>